<evidence type="ECO:0000259" key="1">
    <source>
        <dbReference type="PROSITE" id="PS51186"/>
    </source>
</evidence>
<dbReference type="Pfam" id="PF00583">
    <property type="entry name" value="Acetyltransf_1"/>
    <property type="match status" value="1"/>
</dbReference>
<organism evidence="2">
    <name type="scientific">Desulfovibrio sp. U5L</name>
    <dbReference type="NCBI Taxonomy" id="596152"/>
    <lineage>
        <taxon>Bacteria</taxon>
        <taxon>Pseudomonadati</taxon>
        <taxon>Thermodesulfobacteriota</taxon>
        <taxon>Desulfovibrionia</taxon>
        <taxon>Desulfovibrionales</taxon>
        <taxon>Desulfovibrionaceae</taxon>
        <taxon>Desulfovibrio</taxon>
    </lineage>
</organism>
<name>I2Q6X2_9BACT</name>
<proteinExistence type="predicted"/>
<accession>I2Q6X2</accession>
<dbReference type="InterPro" id="IPR016181">
    <property type="entry name" value="Acyl_CoA_acyltransferase"/>
</dbReference>
<dbReference type="SUPFAM" id="SSF55729">
    <property type="entry name" value="Acyl-CoA N-acyltransferases (Nat)"/>
    <property type="match status" value="1"/>
</dbReference>
<dbReference type="EMBL" id="JH600068">
    <property type="protein sequence ID" value="EIG55528.1"/>
    <property type="molecule type" value="Genomic_DNA"/>
</dbReference>
<dbReference type="PROSITE" id="PS51186">
    <property type="entry name" value="GNAT"/>
    <property type="match status" value="1"/>
</dbReference>
<dbReference type="GO" id="GO:0016747">
    <property type="term" value="F:acyltransferase activity, transferring groups other than amino-acyl groups"/>
    <property type="evidence" value="ECO:0007669"/>
    <property type="project" value="InterPro"/>
</dbReference>
<dbReference type="InterPro" id="IPR000182">
    <property type="entry name" value="GNAT_dom"/>
</dbReference>
<feature type="domain" description="N-acetyltransferase" evidence="1">
    <location>
        <begin position="104"/>
        <end position="295"/>
    </location>
</feature>
<dbReference type="STRING" id="596152.DesU5LDRAFT_3917"/>
<sequence length="434" mass="48049">MEFDADLLREFLTAAGSHPDAVVGLTPGAALGKQGIAREIRAALPALLSEALGAPAPDTRLVEQGSLDDWAAFLRLNLEDATVKRAAVARIEAAKIPLPPDRAYEIDRMRPEDAPGVARLFHEIYGDKYPVVDYFVPEQLAALNHRNAVLTLVARLPAGEIAGIAAFYRSSPPNPAVYEQGQLLVAPEYRHTSIAFRLLKRLDEVSRSMTYAEAFFGEAVCNHLVTQKTAVRQCYDVCGLELSLMPSGAYAKEGASGRVSCLLHFRVDRDRHLPLYLPESYRPVLEHILSGFRLDRDVRYAADDVPSASQTILTSRVFDFAQVERVQVATLGLDFTRHVQEMVARACRQGLAVLQVYVNAGEPGVAFATEVLNREGFIFGGFAPLWFGPDALMFQWLAEAPDFAAINLLRDRAKILLHHLETDWRQHQGGRRHA</sequence>
<dbReference type="OrthoDB" id="5412651at2"/>
<dbReference type="Gene3D" id="3.40.630.30">
    <property type="match status" value="1"/>
</dbReference>
<evidence type="ECO:0000313" key="2">
    <source>
        <dbReference type="EMBL" id="EIG55528.1"/>
    </source>
</evidence>
<dbReference type="eggNOG" id="COG3153">
    <property type="taxonomic scope" value="Bacteria"/>
</dbReference>
<reference evidence="2" key="1">
    <citation type="submission" date="2011-11" db="EMBL/GenBank/DDBJ databases">
        <title>Improved High-Quality Draft sequence of Desulfovibrio sp. U5L.</title>
        <authorList>
            <consortium name="US DOE Joint Genome Institute"/>
            <person name="Lucas S."/>
            <person name="Han J."/>
            <person name="Lapidus A."/>
            <person name="Cheng J.-F."/>
            <person name="Goodwin L."/>
            <person name="Pitluck S."/>
            <person name="Peters L."/>
            <person name="Ovchinnikova G."/>
            <person name="Held B."/>
            <person name="Detter J.C."/>
            <person name="Han C."/>
            <person name="Tapia R."/>
            <person name="Land M."/>
            <person name="Hauser L."/>
            <person name="Kyrpides N."/>
            <person name="Ivanova N."/>
            <person name="Pagani I."/>
            <person name="Gabster J."/>
            <person name="Walker C."/>
            <person name="Stolyar S."/>
            <person name="Stahl D."/>
            <person name="Arkin A."/>
            <person name="Dehal P."/>
            <person name="Hazen T."/>
            <person name="Woyke T."/>
        </authorList>
    </citation>
    <scope>NUCLEOTIDE SEQUENCE [LARGE SCALE GENOMIC DNA]</scope>
    <source>
        <strain evidence="2">U5L</strain>
    </source>
</reference>
<dbReference type="AlphaFoldDB" id="I2Q6X2"/>
<gene>
    <name evidence="2" type="ORF">DesU5LDRAFT_3917</name>
</gene>
<protein>
    <recommendedName>
        <fullName evidence="1">N-acetyltransferase domain-containing protein</fullName>
    </recommendedName>
</protein>
<dbReference type="HOGENOM" id="CLU_052477_0_0_7"/>